<reference evidence="6 7" key="1">
    <citation type="submission" date="2020-07" db="EMBL/GenBank/DDBJ databases">
        <title>Sequencing the genomes of 1000 actinobacteria strains.</title>
        <authorList>
            <person name="Klenk H.-P."/>
        </authorList>
    </citation>
    <scope>NUCLEOTIDE SEQUENCE [LARGE SCALE GENOMIC DNA]</scope>
    <source>
        <strain evidence="6 7">DSM 26487</strain>
    </source>
</reference>
<dbReference type="AlphaFoldDB" id="A0A7Z0DRT8"/>
<dbReference type="EMBL" id="JACBZR010000001">
    <property type="protein sequence ID" value="NYI80161.1"/>
    <property type="molecule type" value="Genomic_DNA"/>
</dbReference>
<organism evidence="6 7">
    <name type="scientific">Nocardioides panzhihuensis</name>
    <dbReference type="NCBI Taxonomy" id="860243"/>
    <lineage>
        <taxon>Bacteria</taxon>
        <taxon>Bacillati</taxon>
        <taxon>Actinomycetota</taxon>
        <taxon>Actinomycetes</taxon>
        <taxon>Propionibacteriales</taxon>
        <taxon>Nocardioidaceae</taxon>
        <taxon>Nocardioides</taxon>
    </lineage>
</organism>
<keyword evidence="3 5" id="KW-1133">Transmembrane helix</keyword>
<comment type="subcellular location">
    <subcellularLocation>
        <location evidence="1">Membrane</location>
        <topology evidence="1">Multi-pass membrane protein</topology>
    </subcellularLocation>
</comment>
<evidence type="ECO:0000256" key="4">
    <source>
        <dbReference type="ARBA" id="ARBA00023136"/>
    </source>
</evidence>
<dbReference type="GO" id="GO:0016020">
    <property type="term" value="C:membrane"/>
    <property type="evidence" value="ECO:0007669"/>
    <property type="project" value="UniProtKB-SubCell"/>
</dbReference>
<feature type="transmembrane region" description="Helical" evidence="5">
    <location>
        <begin position="103"/>
        <end position="121"/>
    </location>
</feature>
<feature type="transmembrane region" description="Helical" evidence="5">
    <location>
        <begin position="47"/>
        <end position="65"/>
    </location>
</feature>
<keyword evidence="7" id="KW-1185">Reference proteome</keyword>
<evidence type="ECO:0000313" key="6">
    <source>
        <dbReference type="EMBL" id="NYI80161.1"/>
    </source>
</evidence>
<evidence type="ECO:0000313" key="7">
    <source>
        <dbReference type="Proteomes" id="UP000564496"/>
    </source>
</evidence>
<dbReference type="Pfam" id="PF13564">
    <property type="entry name" value="DoxX_2"/>
    <property type="match status" value="1"/>
</dbReference>
<comment type="caution">
    <text evidence="6">The sequence shown here is derived from an EMBL/GenBank/DDBJ whole genome shotgun (WGS) entry which is preliminary data.</text>
</comment>
<evidence type="ECO:0000256" key="2">
    <source>
        <dbReference type="ARBA" id="ARBA00022692"/>
    </source>
</evidence>
<sequence length="126" mass="13692">MNIVLWIVAGLLAAAFTAGGTSLLLMSRERYRALGDSQRWIDDFGDGHLKFIGTVKIIGCLGLILPGALGIAPVLTPLAACGMVMFTTGAATTRFRRSEWKLLGPDLLYLSLFAFVAWGRFDLQPF</sequence>
<feature type="transmembrane region" description="Helical" evidence="5">
    <location>
        <begin position="71"/>
        <end position="91"/>
    </location>
</feature>
<protein>
    <submittedName>
        <fullName evidence="6">Putative membrane protein YphA (DoxX/SURF4 family)</fullName>
    </submittedName>
</protein>
<feature type="transmembrane region" description="Helical" evidence="5">
    <location>
        <begin position="6"/>
        <end position="26"/>
    </location>
</feature>
<dbReference type="RefSeq" id="WP_179660381.1">
    <property type="nucleotide sequence ID" value="NZ_JACBZR010000001.1"/>
</dbReference>
<name>A0A7Z0DRT8_9ACTN</name>
<proteinExistence type="predicted"/>
<evidence type="ECO:0000256" key="3">
    <source>
        <dbReference type="ARBA" id="ARBA00022989"/>
    </source>
</evidence>
<dbReference type="Proteomes" id="UP000564496">
    <property type="component" value="Unassembled WGS sequence"/>
</dbReference>
<dbReference type="InterPro" id="IPR032808">
    <property type="entry name" value="DoxX"/>
</dbReference>
<accession>A0A7Z0DRT8</accession>
<gene>
    <name evidence="6" type="ORF">BJ988_004809</name>
</gene>
<evidence type="ECO:0000256" key="1">
    <source>
        <dbReference type="ARBA" id="ARBA00004141"/>
    </source>
</evidence>
<keyword evidence="4 5" id="KW-0472">Membrane</keyword>
<keyword evidence="2 5" id="KW-0812">Transmembrane</keyword>
<evidence type="ECO:0000256" key="5">
    <source>
        <dbReference type="SAM" id="Phobius"/>
    </source>
</evidence>